<evidence type="ECO:0000313" key="9">
    <source>
        <dbReference type="Proteomes" id="UP000501060"/>
    </source>
</evidence>
<dbReference type="PANTHER" id="PTHR33545">
    <property type="entry name" value="UPF0750 MEMBRANE PROTEIN YITT-RELATED"/>
    <property type="match status" value="1"/>
</dbReference>
<dbReference type="InterPro" id="IPR019264">
    <property type="entry name" value="DUF2179"/>
</dbReference>
<dbReference type="GO" id="GO:0005886">
    <property type="term" value="C:plasma membrane"/>
    <property type="evidence" value="ECO:0007669"/>
    <property type="project" value="UniProtKB-SubCell"/>
</dbReference>
<comment type="subcellular location">
    <subcellularLocation>
        <location evidence="1">Cell membrane</location>
        <topology evidence="1">Multi-pass membrane protein</topology>
    </subcellularLocation>
</comment>
<evidence type="ECO:0000313" key="8">
    <source>
        <dbReference type="EMBL" id="QJG66731.1"/>
    </source>
</evidence>
<dbReference type="InterPro" id="IPR015867">
    <property type="entry name" value="N-reg_PII/ATP_PRibTrfase_C"/>
</dbReference>
<feature type="transmembrane region" description="Helical" evidence="6">
    <location>
        <begin position="178"/>
        <end position="200"/>
    </location>
</feature>
<name>A0A858U3Z0_9MOLU</name>
<dbReference type="PANTHER" id="PTHR33545:SF5">
    <property type="entry name" value="UPF0750 MEMBRANE PROTEIN YITT"/>
    <property type="match status" value="1"/>
</dbReference>
<accession>A0A858U3Z0</accession>
<keyword evidence="4 6" id="KW-1133">Transmembrane helix</keyword>
<gene>
    <name evidence="8" type="ORF">HGG69_00065</name>
</gene>
<dbReference type="Gene3D" id="3.30.70.120">
    <property type="match status" value="1"/>
</dbReference>
<keyword evidence="3 6" id="KW-0812">Transmembrane</keyword>
<evidence type="ECO:0000256" key="4">
    <source>
        <dbReference type="ARBA" id="ARBA00022989"/>
    </source>
</evidence>
<evidence type="ECO:0000256" key="3">
    <source>
        <dbReference type="ARBA" id="ARBA00022692"/>
    </source>
</evidence>
<evidence type="ECO:0000256" key="5">
    <source>
        <dbReference type="ARBA" id="ARBA00023136"/>
    </source>
</evidence>
<feature type="transmembrane region" description="Helical" evidence="6">
    <location>
        <begin position="83"/>
        <end position="109"/>
    </location>
</feature>
<dbReference type="RefSeq" id="WP_169604782.1">
    <property type="nucleotide sequence ID" value="NZ_CP051481.1"/>
</dbReference>
<feature type="transmembrane region" description="Helical" evidence="6">
    <location>
        <begin position="271"/>
        <end position="289"/>
    </location>
</feature>
<keyword evidence="5 6" id="KW-0472">Membrane</keyword>
<keyword evidence="2" id="KW-1003">Cell membrane</keyword>
<evidence type="ECO:0000256" key="1">
    <source>
        <dbReference type="ARBA" id="ARBA00004651"/>
    </source>
</evidence>
<dbReference type="Proteomes" id="UP000501060">
    <property type="component" value="Chromosome"/>
</dbReference>
<proteinExistence type="predicted"/>
<evidence type="ECO:0000259" key="7">
    <source>
        <dbReference type="Pfam" id="PF10035"/>
    </source>
</evidence>
<keyword evidence="9" id="KW-1185">Reference proteome</keyword>
<dbReference type="AlphaFoldDB" id="A0A858U3Z0"/>
<feature type="transmembrane region" description="Helical" evidence="6">
    <location>
        <begin position="116"/>
        <end position="137"/>
    </location>
</feature>
<feature type="transmembrane region" description="Helical" evidence="6">
    <location>
        <begin position="29"/>
        <end position="50"/>
    </location>
</feature>
<dbReference type="Pfam" id="PF10035">
    <property type="entry name" value="DUF2179"/>
    <property type="match status" value="1"/>
</dbReference>
<dbReference type="KEGG" id="mphe:HGG69_00065"/>
<evidence type="ECO:0000256" key="6">
    <source>
        <dbReference type="SAM" id="Phobius"/>
    </source>
</evidence>
<evidence type="ECO:0000256" key="2">
    <source>
        <dbReference type="ARBA" id="ARBA00022475"/>
    </source>
</evidence>
<dbReference type="InterPro" id="IPR051461">
    <property type="entry name" value="UPF0750_membrane"/>
</dbReference>
<feature type="domain" description="DUF2179" evidence="7">
    <location>
        <begin position="322"/>
        <end position="373"/>
    </location>
</feature>
<dbReference type="EMBL" id="CP051481">
    <property type="protein sequence ID" value="QJG66731.1"/>
    <property type="molecule type" value="Genomic_DNA"/>
</dbReference>
<organism evidence="8 9">
    <name type="scientific">Mycoplasma phocoenae</name>
    <dbReference type="NCBI Taxonomy" id="754517"/>
    <lineage>
        <taxon>Bacteria</taxon>
        <taxon>Bacillati</taxon>
        <taxon>Mycoplasmatota</taxon>
        <taxon>Mollicutes</taxon>
        <taxon>Mycoplasmataceae</taxon>
        <taxon>Mycoplasma</taxon>
    </lineage>
</organism>
<protein>
    <submittedName>
        <fullName evidence="8">YitT family protein</fullName>
    </submittedName>
</protein>
<feature type="transmembrane region" description="Helical" evidence="6">
    <location>
        <begin position="221"/>
        <end position="243"/>
    </location>
</feature>
<reference evidence="8 9" key="1">
    <citation type="submission" date="2020-04" db="EMBL/GenBank/DDBJ databases">
        <title>Novel Mycoplasma species detected in Phocoena phocoena (harbor porpoise) from the USA.</title>
        <authorList>
            <person name="Volokhov D.V."/>
        </authorList>
    </citation>
    <scope>NUCLEOTIDE SEQUENCE [LARGE SCALE GENOMIC DNA]</scope>
    <source>
        <strain evidence="8 9">Phocoena C-264-GEN</strain>
    </source>
</reference>
<sequence>MNKNIETKRVRVDESLLFFNKLHNIETRWGKIFITFLMSIFFAIASIVMIQNTGLYGLGVDALSHSIGRFVGYFSLKAGANPALARTIFVILFWGITVLLNIPLIIFSYFKINKNFAIYTFLFIILSSIFGIGFSYIPNSEKWSLFGDVVNQKAYSESQGLISIALWTQQDASKHMPLIIYGVLWAIIYAIVSAVMFIISSSNGGFDVLVVYYSREKFKNLGFFFLIFHILSLNIGNLIGSYIPTSVLIDIDPDFNPMTPYDSHLFFNPDYISGVIMILVNSLVVDILFPKFKLVRVDVMSQNVEEIREAIYSYSAIRFATSISKIEGGFSGNEQKKLSTNCFYMDAHTFTKIVRQIDPDALIIVYPIKKASGYMYISHKNT</sequence>